<feature type="compositionally biased region" description="Basic and acidic residues" evidence="1">
    <location>
        <begin position="1"/>
        <end position="17"/>
    </location>
</feature>
<dbReference type="Proteomes" id="UP000008809">
    <property type="component" value="Chromosome"/>
</dbReference>
<gene>
    <name evidence="2" type="ordered locus">RPB_3819</name>
</gene>
<dbReference type="AlphaFoldDB" id="Q2ITE7"/>
<feature type="region of interest" description="Disordered" evidence="1">
    <location>
        <begin position="1"/>
        <end position="30"/>
    </location>
</feature>
<evidence type="ECO:0000313" key="3">
    <source>
        <dbReference type="Proteomes" id="UP000008809"/>
    </source>
</evidence>
<sequence>MASDTDDRNARPERESMSEGEMAQQVLQSLQQTELADSKAALEILNGLVGLVTGDGTPHSFEVDEARASTFMAVCEYAKALHRGLPADTLRPAAIAAAEKWSALAR</sequence>
<dbReference type="EMBL" id="CP000250">
    <property type="protein sequence ID" value="ABD08513.1"/>
    <property type="molecule type" value="Genomic_DNA"/>
</dbReference>
<protein>
    <submittedName>
        <fullName evidence="2">Uncharacterized protein</fullName>
    </submittedName>
</protein>
<dbReference type="KEGG" id="rpb:RPB_3819"/>
<proteinExistence type="predicted"/>
<evidence type="ECO:0000313" key="2">
    <source>
        <dbReference type="EMBL" id="ABD08513.1"/>
    </source>
</evidence>
<keyword evidence="3" id="KW-1185">Reference proteome</keyword>
<reference evidence="2 3" key="1">
    <citation type="submission" date="2006-01" db="EMBL/GenBank/DDBJ databases">
        <title>Complete sequence of Rhodopseudomonas palustris HaA2.</title>
        <authorList>
            <consortium name="US DOE Joint Genome Institute"/>
            <person name="Copeland A."/>
            <person name="Lucas S."/>
            <person name="Lapidus A."/>
            <person name="Barry K."/>
            <person name="Detter J.C."/>
            <person name="Glavina T."/>
            <person name="Hammon N."/>
            <person name="Israni S."/>
            <person name="Pitluck S."/>
            <person name="Chain P."/>
            <person name="Malfatti S."/>
            <person name="Shin M."/>
            <person name="Vergez L."/>
            <person name="Schmutz J."/>
            <person name="Larimer F."/>
            <person name="Land M."/>
            <person name="Hauser L."/>
            <person name="Pelletier D.A."/>
            <person name="Kyrpides N."/>
            <person name="Anderson I."/>
            <person name="Oda Y."/>
            <person name="Harwood C.S."/>
            <person name="Richardson P."/>
        </authorList>
    </citation>
    <scope>NUCLEOTIDE SEQUENCE [LARGE SCALE GENOMIC DNA]</scope>
    <source>
        <strain evidence="2 3">HaA2</strain>
    </source>
</reference>
<evidence type="ECO:0000256" key="1">
    <source>
        <dbReference type="SAM" id="MobiDB-lite"/>
    </source>
</evidence>
<dbReference type="HOGENOM" id="CLU_2248040_0_0_5"/>
<organism evidence="2 3">
    <name type="scientific">Rhodopseudomonas palustris (strain HaA2)</name>
    <dbReference type="NCBI Taxonomy" id="316058"/>
    <lineage>
        <taxon>Bacteria</taxon>
        <taxon>Pseudomonadati</taxon>
        <taxon>Pseudomonadota</taxon>
        <taxon>Alphaproteobacteria</taxon>
        <taxon>Hyphomicrobiales</taxon>
        <taxon>Nitrobacteraceae</taxon>
        <taxon>Rhodopseudomonas</taxon>
    </lineage>
</organism>
<dbReference type="eggNOG" id="ENOG5030V77">
    <property type="taxonomic scope" value="Bacteria"/>
</dbReference>
<accession>Q2ITE7</accession>
<name>Q2ITE7_RHOP2</name>